<dbReference type="InterPro" id="IPR001543">
    <property type="entry name" value="FliN-like_C"/>
</dbReference>
<feature type="domain" description="Flagellar motor switch protein FliN-like C-terminal" evidence="1">
    <location>
        <begin position="218"/>
        <end position="277"/>
    </location>
</feature>
<keyword evidence="2" id="KW-0966">Cell projection</keyword>
<dbReference type="EMBL" id="RBID01000014">
    <property type="protein sequence ID" value="RKQ58876.1"/>
    <property type="molecule type" value="Genomic_DNA"/>
</dbReference>
<dbReference type="Proteomes" id="UP000279384">
    <property type="component" value="Unassembled WGS sequence"/>
</dbReference>
<gene>
    <name evidence="2" type="ORF">C8E02_1852</name>
</gene>
<dbReference type="SUPFAM" id="SSF101801">
    <property type="entry name" value="Surface presentation of antigens (SPOA)"/>
    <property type="match status" value="1"/>
</dbReference>
<evidence type="ECO:0000313" key="2">
    <source>
        <dbReference type="EMBL" id="RKQ58876.1"/>
    </source>
</evidence>
<dbReference type="RefSeq" id="WP_120810515.1">
    <property type="nucleotide sequence ID" value="NZ_RBID01000014.1"/>
</dbReference>
<evidence type="ECO:0000259" key="1">
    <source>
        <dbReference type="Pfam" id="PF01052"/>
    </source>
</evidence>
<organism evidence="2 3">
    <name type="scientific">Vogesella indigofera</name>
    <name type="common">Pseudomonas indigofera</name>
    <dbReference type="NCBI Taxonomy" id="45465"/>
    <lineage>
        <taxon>Bacteria</taxon>
        <taxon>Pseudomonadati</taxon>
        <taxon>Pseudomonadota</taxon>
        <taxon>Betaproteobacteria</taxon>
        <taxon>Neisseriales</taxon>
        <taxon>Chromobacteriaceae</taxon>
        <taxon>Vogesella</taxon>
    </lineage>
</organism>
<keyword evidence="2" id="KW-0282">Flagellum</keyword>
<reference evidence="2 3" key="1">
    <citation type="submission" date="2018-10" db="EMBL/GenBank/DDBJ databases">
        <title>Genomic Encyclopedia of Type Strains, Phase IV (KMG-IV): sequencing the most valuable type-strain genomes for metagenomic binning, comparative biology and taxonomic classification.</title>
        <authorList>
            <person name="Goeker M."/>
        </authorList>
    </citation>
    <scope>NUCLEOTIDE SEQUENCE [LARGE SCALE GENOMIC DNA]</scope>
    <source>
        <strain evidence="2 3">DSM 3303</strain>
    </source>
</reference>
<accession>A0A495BD23</accession>
<sequence>MPKSRILAPADGARLPPVATATLGRPFHLLPVYLRTLQQALADFVQRELNARYHARFVLSQLVAGDASQDEPRRTWHRWGGGAFAVHIERQLLLQILDYRYGGNGSSAGTADSSRETETEHRLARLLGNRLSQLLLASMQRGGHALAAGDGIDNLSFALRDRPSWEAVLTLADHSGVAQGRIALGLDDDSVGYLLQQLAGDRLPEAVASSEPLPFTEQLRLRLRAQLLEKRLPLGEVLDLQVGSVLPIRLPPQTDVYVGRKRLFAASVVDRGGKLCLTSFQDVE</sequence>
<protein>
    <submittedName>
        <fullName evidence="2">Flagellar motor switch protein FliM</fullName>
    </submittedName>
</protein>
<dbReference type="Gene3D" id="2.30.330.10">
    <property type="entry name" value="SpoA-like"/>
    <property type="match status" value="1"/>
</dbReference>
<dbReference type="Pfam" id="PF01052">
    <property type="entry name" value="FliMN_C"/>
    <property type="match status" value="1"/>
</dbReference>
<keyword evidence="2" id="KW-0969">Cilium</keyword>
<proteinExistence type="predicted"/>
<comment type="caution">
    <text evidence="2">The sequence shown here is derived from an EMBL/GenBank/DDBJ whole genome shotgun (WGS) entry which is preliminary data.</text>
</comment>
<evidence type="ECO:0000313" key="3">
    <source>
        <dbReference type="Proteomes" id="UP000279384"/>
    </source>
</evidence>
<name>A0A495BD23_VOGIN</name>
<dbReference type="AlphaFoldDB" id="A0A495BD23"/>
<dbReference type="InterPro" id="IPR036429">
    <property type="entry name" value="SpoA-like_sf"/>
</dbReference>